<evidence type="ECO:0000256" key="1">
    <source>
        <dbReference type="SAM" id="Phobius"/>
    </source>
</evidence>
<keyword evidence="1" id="KW-0472">Membrane</keyword>
<dbReference type="Pfam" id="PF16074">
    <property type="entry name" value="PilW"/>
    <property type="match status" value="1"/>
</dbReference>
<evidence type="ECO:0000313" key="3">
    <source>
        <dbReference type="Proteomes" id="UP000274358"/>
    </source>
</evidence>
<dbReference type="InterPro" id="IPR012902">
    <property type="entry name" value="N_methyl_site"/>
</dbReference>
<keyword evidence="3" id="KW-1185">Reference proteome</keyword>
<organism evidence="2 3">
    <name type="scientific">Dyella choica</name>
    <dbReference type="NCBI Taxonomy" id="1927959"/>
    <lineage>
        <taxon>Bacteria</taxon>
        <taxon>Pseudomonadati</taxon>
        <taxon>Pseudomonadota</taxon>
        <taxon>Gammaproteobacteria</taxon>
        <taxon>Lysobacterales</taxon>
        <taxon>Rhodanobacteraceae</taxon>
        <taxon>Dyella</taxon>
    </lineage>
</organism>
<feature type="transmembrane region" description="Helical" evidence="1">
    <location>
        <begin position="58"/>
        <end position="82"/>
    </location>
</feature>
<evidence type="ECO:0000313" key="2">
    <source>
        <dbReference type="EMBL" id="RUL74043.1"/>
    </source>
</evidence>
<dbReference type="InterPro" id="IPR032092">
    <property type="entry name" value="PilW"/>
</dbReference>
<proteinExistence type="predicted"/>
<accession>A0A3S0RZF6</accession>
<keyword evidence="1" id="KW-1133">Transmembrane helix</keyword>
<sequence length="289" mass="31405">MRSGCPSGVHDRHYVVAEVSCRGQQRNRQRNGFHLPIVHTRQPDLSPMTRSSFKQRGLSLISLMIALTIGVFLLAGLFTVWFQTRQTFQTQGQLTQLQDSERMALTLMANTVQTGGYFPIAANYSSTPPSTPYTQGNVFTVTSPFTAAGQFIYGTHSSTGNDTLTIRYMTDSNTLDCQGQTEPNATLVTNTFQIDTNGNLTCTVSYSSTTKTAQLISGIASFTVLYGVSTTNSGSTTQYMTADKVSAQWPSVRSINLQLQFANPLAGQPGQNALPVISRLVAVTQTKST</sequence>
<keyword evidence="1" id="KW-0812">Transmembrane</keyword>
<name>A0A3S0RZF6_9GAMM</name>
<reference evidence="2 3" key="1">
    <citation type="submission" date="2018-12" db="EMBL/GenBank/DDBJ databases">
        <title>Dyella dinghuensis sp. nov. DHOA06 and Dyella choica sp. nov. 4M-K27, isolated from forest soil.</title>
        <authorList>
            <person name="Qiu L.-H."/>
            <person name="Gao Z.-H."/>
        </authorList>
    </citation>
    <scope>NUCLEOTIDE SEQUENCE [LARGE SCALE GENOMIC DNA]</scope>
    <source>
        <strain evidence="2 3">4M-K27</strain>
    </source>
</reference>
<dbReference type="EMBL" id="RYYV01000010">
    <property type="protein sequence ID" value="RUL74043.1"/>
    <property type="molecule type" value="Genomic_DNA"/>
</dbReference>
<dbReference type="GO" id="GO:0043683">
    <property type="term" value="P:type IV pilus assembly"/>
    <property type="evidence" value="ECO:0007669"/>
    <property type="project" value="InterPro"/>
</dbReference>
<dbReference type="Proteomes" id="UP000274358">
    <property type="component" value="Unassembled WGS sequence"/>
</dbReference>
<dbReference type="AlphaFoldDB" id="A0A3S0RZF6"/>
<protein>
    <submittedName>
        <fullName evidence="2">Pilus assembly protein</fullName>
    </submittedName>
</protein>
<comment type="caution">
    <text evidence="2">The sequence shown here is derived from an EMBL/GenBank/DDBJ whole genome shotgun (WGS) entry which is preliminary data.</text>
</comment>
<gene>
    <name evidence="2" type="ORF">EKH80_14515</name>
</gene>
<dbReference type="Pfam" id="PF07963">
    <property type="entry name" value="N_methyl"/>
    <property type="match status" value="1"/>
</dbReference>